<comment type="caution">
    <text evidence="2">The sequence shown here is derived from an EMBL/GenBank/DDBJ whole genome shotgun (WGS) entry which is preliminary data.</text>
</comment>
<keyword evidence="1" id="KW-1133">Transmembrane helix</keyword>
<dbReference type="EMBL" id="SZVP01000016">
    <property type="protein sequence ID" value="TMM42686.1"/>
    <property type="molecule type" value="Genomic_DNA"/>
</dbReference>
<protein>
    <submittedName>
        <fullName evidence="2">DUF3422 domain-containing protein</fullName>
    </submittedName>
</protein>
<accession>A0A8H2JJF0</accession>
<dbReference type="InterPro" id="IPR021830">
    <property type="entry name" value="DUF3422"/>
</dbReference>
<gene>
    <name evidence="2" type="ORF">FCS21_14030</name>
</gene>
<dbReference type="Proteomes" id="UP000307702">
    <property type="component" value="Unassembled WGS sequence"/>
</dbReference>
<reference evidence="2 3" key="1">
    <citation type="submission" date="2019-05" db="EMBL/GenBank/DDBJ databases">
        <title>Colwellia ponticola sp. nov., isolated from seawater.</title>
        <authorList>
            <person name="Yoon J.-H."/>
        </authorList>
    </citation>
    <scope>NUCLEOTIDE SEQUENCE [LARGE SCALE GENOMIC DNA]</scope>
    <source>
        <strain evidence="2 3">OISW-25</strain>
    </source>
</reference>
<keyword evidence="3" id="KW-1185">Reference proteome</keyword>
<proteinExistence type="predicted"/>
<name>A0A8H2JJF0_9GAMM</name>
<evidence type="ECO:0000313" key="2">
    <source>
        <dbReference type="EMBL" id="TMM42686.1"/>
    </source>
</evidence>
<dbReference type="AlphaFoldDB" id="A0A8H2JJF0"/>
<keyword evidence="1" id="KW-0472">Membrane</keyword>
<organism evidence="2 3">
    <name type="scientific">Colwellia ponticola</name>
    <dbReference type="NCBI Taxonomy" id="2304625"/>
    <lineage>
        <taxon>Bacteria</taxon>
        <taxon>Pseudomonadati</taxon>
        <taxon>Pseudomonadota</taxon>
        <taxon>Gammaproteobacteria</taxon>
        <taxon>Alteromonadales</taxon>
        <taxon>Colwelliaceae</taxon>
        <taxon>Colwellia</taxon>
    </lineage>
</organism>
<keyword evidence="1" id="KW-0812">Transmembrane</keyword>
<feature type="transmembrane region" description="Helical" evidence="1">
    <location>
        <begin position="428"/>
        <end position="448"/>
    </location>
</feature>
<dbReference type="Pfam" id="PF11902">
    <property type="entry name" value="DUF3422"/>
    <property type="match status" value="1"/>
</dbReference>
<evidence type="ECO:0000313" key="3">
    <source>
        <dbReference type="Proteomes" id="UP000307702"/>
    </source>
</evidence>
<dbReference type="OrthoDB" id="9767470at2"/>
<sequence length="457" mass="52316">MTNKLMPDELTPDTLSENAKLSPILPVPSLNKIATHPLREKLYNELHNRPFQSIASPAQLTHLAIHHQGKLRQKEHQFISLLCNRFQVNSPAESMPCFYQDFGLFSLRWERHLEYSTYTFIHQAPLTEQPFIKNAIDYVPSDWFEQMPGQVIAAVHLVVESKNIDKGTTHKVEPFFDNMSLIASAPVHSQAKVWSSFKLHDDGFGRFLIYQQDLSAAQLGRLVQQLLQLDTYRLMATLGLPMAQEINSELNQLDLQLQQVTTYIALGTDKSDRELLTDVSKIAAKVEDYRSQSTYRFSATNAYYDVALQRMDELKEEEIPGYMTMQEFLMRRITPAVKTCQTASNHLEDISRRVTRASDLLRTRVDMVLQEQNQTLLKSMNHRAHVQMRLQQTVEGLSVAAISYYGMQLFETMLTSLPSLGVKYNHELVSGFSVPIIIGIVFVGTRLIHKRLMKDVT</sequence>
<evidence type="ECO:0000256" key="1">
    <source>
        <dbReference type="SAM" id="Phobius"/>
    </source>
</evidence>